<evidence type="ECO:0000313" key="3">
    <source>
        <dbReference type="Proteomes" id="UP000184513"/>
    </source>
</evidence>
<keyword evidence="2" id="KW-0255">Endonuclease</keyword>
<evidence type="ECO:0000259" key="1">
    <source>
        <dbReference type="Pfam" id="PF13391"/>
    </source>
</evidence>
<protein>
    <submittedName>
        <fullName evidence="2">Putative restriction endonuclease</fullName>
    </submittedName>
</protein>
<accession>A0A1M7JZR8</accession>
<dbReference type="GO" id="GO:0004519">
    <property type="term" value="F:endonuclease activity"/>
    <property type="evidence" value="ECO:0007669"/>
    <property type="project" value="UniProtKB-KW"/>
</dbReference>
<proteinExistence type="predicted"/>
<organism evidence="2 3">
    <name type="scientific">Cyclobacterium lianum</name>
    <dbReference type="NCBI Taxonomy" id="388280"/>
    <lineage>
        <taxon>Bacteria</taxon>
        <taxon>Pseudomonadati</taxon>
        <taxon>Bacteroidota</taxon>
        <taxon>Cytophagia</taxon>
        <taxon>Cytophagales</taxon>
        <taxon>Cyclobacteriaceae</taxon>
        <taxon>Cyclobacterium</taxon>
    </lineage>
</organism>
<keyword evidence="2" id="KW-0540">Nuclease</keyword>
<dbReference type="AlphaFoldDB" id="A0A1M7JZR8"/>
<dbReference type="CDD" id="cd00085">
    <property type="entry name" value="HNHc"/>
    <property type="match status" value="1"/>
</dbReference>
<gene>
    <name evidence="2" type="ORF">SAMN04488057_102226</name>
</gene>
<sequence length="321" mass="37810">MEKQLQKYLHAFRKLRIDRAHGIAPQKPVLLISLLQTFQTGNNISDKVRITPELVAFFNTNWTLLVNTNHHCRFTFPFYHMKTERFWTLVPKMGFEKIIRFSASMRSFTNLNQAVDHVVLDEDLFLLMKDPKSNILLQQFLLEEYFPGTSSNFIFSLENKKKLFDNIESKILYESPEEYRTEIQNLILQQNEEEIFIRGDLFKREIPKIYSHTCGISGMRIDATLDISMIDACHIKPFSQSFDDTIKNGIALCPNLHRAFDRGLISIDENFCVLVSKCFEEQQSAYSIRDFEHKTINLPAKREHWPLQANLQWHRENIFKP</sequence>
<dbReference type="OrthoDB" id="67788at2"/>
<dbReference type="RefSeq" id="WP_073092301.1">
    <property type="nucleotide sequence ID" value="NZ_FRCY01000002.1"/>
</dbReference>
<name>A0A1M7JZR8_9BACT</name>
<dbReference type="STRING" id="388280.SAMN04488057_102226"/>
<feature type="domain" description="HNH nuclease" evidence="1">
    <location>
        <begin position="214"/>
        <end position="268"/>
    </location>
</feature>
<dbReference type="InterPro" id="IPR011396">
    <property type="entry name" value="PT_DNA_restrict"/>
</dbReference>
<dbReference type="Pfam" id="PF13391">
    <property type="entry name" value="HNH_2"/>
    <property type="match status" value="1"/>
</dbReference>
<reference evidence="2 3" key="1">
    <citation type="submission" date="2016-11" db="EMBL/GenBank/DDBJ databases">
        <authorList>
            <person name="Jaros S."/>
            <person name="Januszkiewicz K."/>
            <person name="Wedrychowicz H."/>
        </authorList>
    </citation>
    <scope>NUCLEOTIDE SEQUENCE [LARGE SCALE GENOMIC DNA]</scope>
    <source>
        <strain evidence="2 3">CGMCC 1.6102</strain>
    </source>
</reference>
<dbReference type="Proteomes" id="UP000184513">
    <property type="component" value="Unassembled WGS sequence"/>
</dbReference>
<keyword evidence="2" id="KW-0378">Hydrolase</keyword>
<evidence type="ECO:0000313" key="2">
    <source>
        <dbReference type="EMBL" id="SHM58421.1"/>
    </source>
</evidence>
<keyword evidence="3" id="KW-1185">Reference proteome</keyword>
<dbReference type="PIRSF" id="PIRSF030850">
    <property type="entry name" value="UCP030850"/>
    <property type="match status" value="1"/>
</dbReference>
<dbReference type="InterPro" id="IPR003615">
    <property type="entry name" value="HNH_nuc"/>
</dbReference>
<dbReference type="EMBL" id="FRCY01000002">
    <property type="protein sequence ID" value="SHM58421.1"/>
    <property type="molecule type" value="Genomic_DNA"/>
</dbReference>